<evidence type="ECO:0000256" key="4">
    <source>
        <dbReference type="ARBA" id="ARBA00022490"/>
    </source>
</evidence>
<sequence length="596" mass="68896">MSHRKLQQEVDKVFKKVNEGLEIFNQYHERHESSTNSSQKDKLENDLKREIKKLQKLREQIKVWQSTNDIKDKTSLLEYRRNIEVAMEKYKVIEKGSKIKAYSNMNLKNNVEIDPEQKEKLECISFIQDSIDELDRQFEIVEVELDKLSSKKGKKSQNSNKDDLKELQSKYRWHQQQLEIALRLLENGELQIDDINEIKEELVYFLENNRDDNFIENEYIYESLDLESNEFVQNEITNSFVNDQLPEKSESISPIPTPSVISTPSKKESISSQTPLKSKSSLKKPSVSTPVQQTASIPPTSININLANNLKPAVAPAPPVNEVKWSSLLSTTDVKKEEEIPVLTKQTLNSTLPTSTTEETLNSIINTTTVSNDISSTSETIATIIAAPKASVPSNQSESFKQESKVEVKEELPVITSPVNEDDYFNDFDIVKLPPGIQDILCSFYSARSSTSTDTKIDNANKILEIPRFYQDKYSINSASNSLELNRCFNLWSLIRFKILNETIDSFREKIIQNLELGLLFYVYYFNYSKLEKTIIEQELIRRKWINVNQYWYLRLDQNQSTNNGVLSGNFKKFNYQDWKFVDLINFKLSLETSGK</sequence>
<dbReference type="EMBL" id="JAEUBF010001377">
    <property type="protein sequence ID" value="KAH3667825.1"/>
    <property type="molecule type" value="Genomic_DNA"/>
</dbReference>
<protein>
    <recommendedName>
        <fullName evidence="10">General negative regulator of transcription subunit</fullName>
    </recommendedName>
</protein>
<organism evidence="15 16">
    <name type="scientific">Wickerhamomyces mucosus</name>
    <dbReference type="NCBI Taxonomy" id="1378264"/>
    <lineage>
        <taxon>Eukaryota</taxon>
        <taxon>Fungi</taxon>
        <taxon>Dikarya</taxon>
        <taxon>Ascomycota</taxon>
        <taxon>Saccharomycotina</taxon>
        <taxon>Saccharomycetes</taxon>
        <taxon>Phaffomycetales</taxon>
        <taxon>Wickerhamomycetaceae</taxon>
        <taxon>Wickerhamomyces</taxon>
    </lineage>
</organism>
<evidence type="ECO:0000259" key="13">
    <source>
        <dbReference type="Pfam" id="PF04065"/>
    </source>
</evidence>
<evidence type="ECO:0000313" key="16">
    <source>
        <dbReference type="Proteomes" id="UP000769528"/>
    </source>
</evidence>
<feature type="region of interest" description="Disordered" evidence="12">
    <location>
        <begin position="242"/>
        <end position="296"/>
    </location>
</feature>
<keyword evidence="11" id="KW-0175">Coiled coil</keyword>
<feature type="domain" description="NOT2/NOT3/NOT5 C-terminal" evidence="14">
    <location>
        <begin position="504"/>
        <end position="591"/>
    </location>
</feature>
<keyword evidence="8 10" id="KW-0804">Transcription</keyword>
<keyword evidence="10" id="KW-0010">Activator</keyword>
<evidence type="ECO:0000256" key="7">
    <source>
        <dbReference type="ARBA" id="ARBA00023015"/>
    </source>
</evidence>
<dbReference type="GO" id="GO:0000932">
    <property type="term" value="C:P-body"/>
    <property type="evidence" value="ECO:0007669"/>
    <property type="project" value="UniProtKB-UniRule"/>
</dbReference>
<dbReference type="Proteomes" id="UP000769528">
    <property type="component" value="Unassembled WGS sequence"/>
</dbReference>
<proteinExistence type="inferred from homology"/>
<comment type="function">
    <text evidence="10">Acts as component of the CCR4-NOT core complex, which in the nucleus seems to be a general transcription factor, and in the cytoplasm the major mRNA deadenylase involved in mRNA turnover. The NOT protein subcomplex negatively regulates the basal and activated transcription of many genes. Preferentially affects TC-type TATA element-dependent transcription. Could directly or indirectly inhibit component(s) of the general transcription machinery.</text>
</comment>
<evidence type="ECO:0000259" key="14">
    <source>
        <dbReference type="Pfam" id="PF04153"/>
    </source>
</evidence>
<reference evidence="15" key="1">
    <citation type="journal article" date="2021" name="Open Biol.">
        <title>Shared evolutionary footprints suggest mitochondrial oxidative damage underlies multiple complex I losses in fungi.</title>
        <authorList>
            <person name="Schikora-Tamarit M.A."/>
            <person name="Marcet-Houben M."/>
            <person name="Nosek J."/>
            <person name="Gabaldon T."/>
        </authorList>
    </citation>
    <scope>NUCLEOTIDE SEQUENCE</scope>
    <source>
        <strain evidence="15">CBS6341</strain>
    </source>
</reference>
<dbReference type="InterPro" id="IPR038635">
    <property type="entry name" value="CCR4-NOT_su2/3/5_C_sf"/>
</dbReference>
<evidence type="ECO:0000256" key="1">
    <source>
        <dbReference type="ARBA" id="ARBA00004123"/>
    </source>
</evidence>
<dbReference type="PANTHER" id="PTHR23326">
    <property type="entry name" value="CCR4 NOT-RELATED"/>
    <property type="match status" value="1"/>
</dbReference>
<dbReference type="InterPro" id="IPR040168">
    <property type="entry name" value="Not2/3/5"/>
</dbReference>
<evidence type="ECO:0000256" key="5">
    <source>
        <dbReference type="ARBA" id="ARBA00022491"/>
    </source>
</evidence>
<dbReference type="GO" id="GO:0006355">
    <property type="term" value="P:regulation of DNA-templated transcription"/>
    <property type="evidence" value="ECO:0007669"/>
    <property type="project" value="InterPro"/>
</dbReference>
<reference evidence="15" key="2">
    <citation type="submission" date="2021-01" db="EMBL/GenBank/DDBJ databases">
        <authorList>
            <person name="Schikora-Tamarit M.A."/>
        </authorList>
    </citation>
    <scope>NUCLEOTIDE SEQUENCE</scope>
    <source>
        <strain evidence="15">CBS6341</strain>
    </source>
</reference>
<dbReference type="GO" id="GO:0005634">
    <property type="term" value="C:nucleus"/>
    <property type="evidence" value="ECO:0007669"/>
    <property type="project" value="UniProtKB-SubCell"/>
</dbReference>
<evidence type="ECO:0000256" key="3">
    <source>
        <dbReference type="ARBA" id="ARBA00007682"/>
    </source>
</evidence>
<dbReference type="Pfam" id="PF04153">
    <property type="entry name" value="NOT2_3_5_C"/>
    <property type="match status" value="1"/>
</dbReference>
<comment type="subcellular location">
    <subcellularLocation>
        <location evidence="2 10">Cytoplasm</location>
    </subcellularLocation>
    <subcellularLocation>
        <location evidence="1 10">Nucleus</location>
    </subcellularLocation>
</comment>
<comment type="caution">
    <text evidence="15">The sequence shown here is derived from an EMBL/GenBank/DDBJ whole genome shotgun (WGS) entry which is preliminary data.</text>
</comment>
<keyword evidence="16" id="KW-1185">Reference proteome</keyword>
<name>A0A9P8PA68_9ASCO</name>
<accession>A0A9P8PA68</accession>
<evidence type="ECO:0000313" key="15">
    <source>
        <dbReference type="EMBL" id="KAH3667825.1"/>
    </source>
</evidence>
<evidence type="ECO:0000256" key="2">
    <source>
        <dbReference type="ARBA" id="ARBA00004496"/>
    </source>
</evidence>
<evidence type="ECO:0000256" key="10">
    <source>
        <dbReference type="PIRNR" id="PIRNR005290"/>
    </source>
</evidence>
<dbReference type="InterPro" id="IPR012270">
    <property type="entry name" value="CCR4-NOT_su3/5"/>
</dbReference>
<evidence type="ECO:0000256" key="9">
    <source>
        <dbReference type="ARBA" id="ARBA00023242"/>
    </source>
</evidence>
<dbReference type="PIRSF" id="PIRSF005290">
    <property type="entry name" value="NOT_su_3_5"/>
    <property type="match status" value="1"/>
</dbReference>
<keyword evidence="5 10" id="KW-0678">Repressor</keyword>
<dbReference type="Gene3D" id="2.30.30.1020">
    <property type="entry name" value="CCR4-NOT complex subunit 2/3/5, C-terminal domain"/>
    <property type="match status" value="1"/>
</dbReference>
<dbReference type="AlphaFoldDB" id="A0A9P8PA68"/>
<feature type="coiled-coil region" evidence="11">
    <location>
        <begin position="40"/>
        <end position="67"/>
    </location>
</feature>
<keyword evidence="4 10" id="KW-0963">Cytoplasm</keyword>
<dbReference type="GO" id="GO:0030015">
    <property type="term" value="C:CCR4-NOT core complex"/>
    <property type="evidence" value="ECO:0007669"/>
    <property type="project" value="UniProtKB-UniRule"/>
</dbReference>
<dbReference type="OrthoDB" id="293823at2759"/>
<evidence type="ECO:0000256" key="12">
    <source>
        <dbReference type="SAM" id="MobiDB-lite"/>
    </source>
</evidence>
<dbReference type="InterPro" id="IPR007282">
    <property type="entry name" value="NOT2/3/5_C"/>
</dbReference>
<feature type="compositionally biased region" description="Low complexity" evidence="12">
    <location>
        <begin position="271"/>
        <end position="291"/>
    </location>
</feature>
<evidence type="ECO:0000256" key="8">
    <source>
        <dbReference type="ARBA" id="ARBA00023163"/>
    </source>
</evidence>
<feature type="compositionally biased region" description="Low complexity" evidence="12">
    <location>
        <begin position="251"/>
        <end position="264"/>
    </location>
</feature>
<evidence type="ECO:0000256" key="11">
    <source>
        <dbReference type="SAM" id="Coils"/>
    </source>
</evidence>
<dbReference type="InterPro" id="IPR007207">
    <property type="entry name" value="Not_N"/>
</dbReference>
<evidence type="ECO:0000256" key="6">
    <source>
        <dbReference type="ARBA" id="ARBA00022553"/>
    </source>
</evidence>
<keyword evidence="9 10" id="KW-0539">Nucleus</keyword>
<feature type="domain" description="CCR4-Not complex component Not N-terminal" evidence="13">
    <location>
        <begin position="2"/>
        <end position="227"/>
    </location>
</feature>
<dbReference type="Pfam" id="PF04065">
    <property type="entry name" value="Not3"/>
    <property type="match status" value="1"/>
</dbReference>
<comment type="similarity">
    <text evidence="3 10">Belongs to the CNOT2/3/5 family.</text>
</comment>
<gene>
    <name evidence="15" type="ORF">WICMUC_005225</name>
</gene>
<dbReference type="GO" id="GO:0000289">
    <property type="term" value="P:nuclear-transcribed mRNA poly(A) tail shortening"/>
    <property type="evidence" value="ECO:0007669"/>
    <property type="project" value="UniProtKB-ARBA"/>
</dbReference>
<keyword evidence="7 10" id="KW-0805">Transcription regulation</keyword>
<keyword evidence="6" id="KW-0597">Phosphoprotein</keyword>